<dbReference type="PROSITE" id="PS01029">
    <property type="entry name" value="DEHYDROQUINASE_II"/>
    <property type="match status" value="1"/>
</dbReference>
<dbReference type="NCBIfam" id="NF003805">
    <property type="entry name" value="PRK05395.1-2"/>
    <property type="match status" value="1"/>
</dbReference>
<dbReference type="PIRSF" id="PIRSF001399">
    <property type="entry name" value="DHquinase_II"/>
    <property type="match status" value="1"/>
</dbReference>
<evidence type="ECO:0000256" key="5">
    <source>
        <dbReference type="ARBA" id="ARBA00011193"/>
    </source>
</evidence>
<dbReference type="PANTHER" id="PTHR21272:SF3">
    <property type="entry name" value="CATABOLIC 3-DEHYDROQUINASE"/>
    <property type="match status" value="1"/>
</dbReference>
<evidence type="ECO:0000256" key="3">
    <source>
        <dbReference type="ARBA" id="ARBA00004902"/>
    </source>
</evidence>
<comment type="similarity">
    <text evidence="4 8">Belongs to the type-II 3-dehydroquinase family.</text>
</comment>
<evidence type="ECO:0000256" key="9">
    <source>
        <dbReference type="PIRSR" id="PIRSR001399-1"/>
    </source>
</evidence>
<dbReference type="RefSeq" id="WP_169529297.1">
    <property type="nucleotide sequence ID" value="NZ_JABBGH010000001.1"/>
</dbReference>
<feature type="binding site" evidence="8 10">
    <location>
        <position position="85"/>
    </location>
    <ligand>
        <name>substrate</name>
    </ligand>
</feature>
<evidence type="ECO:0000313" key="13">
    <source>
        <dbReference type="Proteomes" id="UP000559626"/>
    </source>
</evidence>
<evidence type="ECO:0000256" key="7">
    <source>
        <dbReference type="ARBA" id="ARBA00023239"/>
    </source>
</evidence>
<evidence type="ECO:0000256" key="8">
    <source>
        <dbReference type="HAMAP-Rule" id="MF_00169"/>
    </source>
</evidence>
<dbReference type="Pfam" id="PF01220">
    <property type="entry name" value="DHquinase_II"/>
    <property type="match status" value="1"/>
</dbReference>
<dbReference type="GO" id="GO:0003855">
    <property type="term" value="F:3-dehydroquinate dehydratase activity"/>
    <property type="evidence" value="ECO:0007669"/>
    <property type="project" value="UniProtKB-UniRule"/>
</dbReference>
<evidence type="ECO:0000313" key="12">
    <source>
        <dbReference type="EMBL" id="NML63970.1"/>
    </source>
</evidence>
<reference evidence="12 13" key="1">
    <citation type="submission" date="2020-04" db="EMBL/GenBank/DDBJ databases">
        <title>Hymenobacter polaris sp. nov., isolated from Arctic soil.</title>
        <authorList>
            <person name="Dahal R.H."/>
        </authorList>
    </citation>
    <scope>NUCLEOTIDE SEQUENCE [LARGE SCALE GENOMIC DNA]</scope>
    <source>
        <strain evidence="12 13">RP-2-7</strain>
    </source>
</reference>
<keyword evidence="8" id="KW-0028">Amino-acid biosynthesis</keyword>
<dbReference type="InterPro" id="IPR001874">
    <property type="entry name" value="DHquinase_II"/>
</dbReference>
<dbReference type="HAMAP" id="MF_00169">
    <property type="entry name" value="AroQ"/>
    <property type="match status" value="1"/>
</dbReference>
<dbReference type="GO" id="GO:0009423">
    <property type="term" value="P:chorismate biosynthetic process"/>
    <property type="evidence" value="ECO:0007669"/>
    <property type="project" value="UniProtKB-UniRule"/>
</dbReference>
<dbReference type="Gene3D" id="3.40.50.9100">
    <property type="entry name" value="Dehydroquinase, class II"/>
    <property type="match status" value="1"/>
</dbReference>
<feature type="binding site" evidence="8 10">
    <location>
        <position position="79"/>
    </location>
    <ligand>
        <name>substrate</name>
    </ligand>
</feature>
<feature type="active site" description="Proton donor" evidence="8 9">
    <location>
        <position position="108"/>
    </location>
</feature>
<comment type="pathway">
    <text evidence="3 8">Metabolic intermediate biosynthesis; chorismate biosynthesis; chorismate from D-erythrose 4-phosphate and phosphoenolpyruvate: step 3/7.</text>
</comment>
<evidence type="ECO:0000256" key="1">
    <source>
        <dbReference type="ARBA" id="ARBA00001864"/>
    </source>
</evidence>
<name>A0A7Y0AAV5_9BACT</name>
<keyword evidence="13" id="KW-1185">Reference proteome</keyword>
<comment type="caution">
    <text evidence="12">The sequence shown here is derived from an EMBL/GenBank/DDBJ whole genome shotgun (WGS) entry which is preliminary data.</text>
</comment>
<feature type="active site" description="Proton acceptor" evidence="8 9">
    <location>
        <position position="22"/>
    </location>
</feature>
<dbReference type="GO" id="GO:0009073">
    <property type="term" value="P:aromatic amino acid family biosynthetic process"/>
    <property type="evidence" value="ECO:0007669"/>
    <property type="project" value="UniProtKB-KW"/>
</dbReference>
<dbReference type="EMBL" id="JABBGH010000001">
    <property type="protein sequence ID" value="NML63970.1"/>
    <property type="molecule type" value="Genomic_DNA"/>
</dbReference>
<dbReference type="PANTHER" id="PTHR21272">
    <property type="entry name" value="CATABOLIC 3-DEHYDROQUINASE"/>
    <property type="match status" value="1"/>
</dbReference>
<sequence>MNILILNGPNLNLLGRREPHIYGHRSFDDFLPELQADFPDLVLTTFQSNHEGALLDRLHAAAGWGDAGADGASQAVVLNAGGFTHTSVALGDAVAAVAGAGLPVVEVHLSNLAGREEFRHTSYIAKHCVGSISGFGLESYRLALHYLLRQKPRAPLGFGRR</sequence>
<keyword evidence="7 8" id="KW-0456">Lyase</keyword>
<feature type="binding site" evidence="8 10">
    <location>
        <begin position="109"/>
        <end position="110"/>
    </location>
    <ligand>
        <name>substrate</name>
    </ligand>
</feature>
<evidence type="ECO:0000256" key="11">
    <source>
        <dbReference type="PIRSR" id="PIRSR001399-3"/>
    </source>
</evidence>
<comment type="catalytic activity">
    <reaction evidence="1 8">
        <text>3-dehydroquinate = 3-dehydroshikimate + H2O</text>
        <dbReference type="Rhea" id="RHEA:21096"/>
        <dbReference type="ChEBI" id="CHEBI:15377"/>
        <dbReference type="ChEBI" id="CHEBI:16630"/>
        <dbReference type="ChEBI" id="CHEBI:32364"/>
        <dbReference type="EC" id="4.2.1.10"/>
    </reaction>
</comment>
<accession>A0A7Y0AAV5</accession>
<comment type="subunit">
    <text evidence="5 8">Homododecamer.</text>
</comment>
<keyword evidence="8" id="KW-0057">Aromatic amino acid biosynthesis</keyword>
<dbReference type="EC" id="4.2.1.10" evidence="6 8"/>
<dbReference type="AlphaFoldDB" id="A0A7Y0AAV5"/>
<organism evidence="12 13">
    <name type="scientific">Hymenobacter polaris</name>
    <dbReference type="NCBI Taxonomy" id="2682546"/>
    <lineage>
        <taxon>Bacteria</taxon>
        <taxon>Pseudomonadati</taxon>
        <taxon>Bacteroidota</taxon>
        <taxon>Cytophagia</taxon>
        <taxon>Cytophagales</taxon>
        <taxon>Hymenobacteraceae</taxon>
        <taxon>Hymenobacter</taxon>
    </lineage>
</organism>
<gene>
    <name evidence="8" type="primary">aroQ</name>
    <name evidence="12" type="ORF">HHL22_02015</name>
</gene>
<dbReference type="InterPro" id="IPR036441">
    <property type="entry name" value="DHquinase_II_sf"/>
</dbReference>
<evidence type="ECO:0000256" key="6">
    <source>
        <dbReference type="ARBA" id="ARBA00012060"/>
    </source>
</evidence>
<evidence type="ECO:0000256" key="10">
    <source>
        <dbReference type="PIRSR" id="PIRSR001399-2"/>
    </source>
</evidence>
<evidence type="ECO:0000256" key="2">
    <source>
        <dbReference type="ARBA" id="ARBA00003924"/>
    </source>
</evidence>
<dbReference type="SUPFAM" id="SSF52304">
    <property type="entry name" value="Type II 3-dehydroquinate dehydratase"/>
    <property type="match status" value="1"/>
</dbReference>
<dbReference type="CDD" id="cd00466">
    <property type="entry name" value="DHQase_II"/>
    <property type="match status" value="1"/>
</dbReference>
<evidence type="ECO:0000256" key="4">
    <source>
        <dbReference type="ARBA" id="ARBA00011037"/>
    </source>
</evidence>
<dbReference type="UniPathway" id="UPA00053">
    <property type="reaction ID" value="UER00086"/>
</dbReference>
<dbReference type="GO" id="GO:0008652">
    <property type="term" value="P:amino acid biosynthetic process"/>
    <property type="evidence" value="ECO:0007669"/>
    <property type="project" value="UniProtKB-KW"/>
</dbReference>
<dbReference type="InterPro" id="IPR018509">
    <property type="entry name" value="DHquinase_II_CS"/>
</dbReference>
<comment type="function">
    <text evidence="2 8">Catalyzes a trans-dehydration via an enolate intermediate.</text>
</comment>
<feature type="site" description="Transition state stabilizer" evidence="8 11">
    <location>
        <position position="17"/>
    </location>
</feature>
<dbReference type="GO" id="GO:0019631">
    <property type="term" value="P:quinate catabolic process"/>
    <property type="evidence" value="ECO:0007669"/>
    <property type="project" value="TreeGrafter"/>
</dbReference>
<protein>
    <recommendedName>
        <fullName evidence="6 8">3-dehydroquinate dehydratase</fullName>
        <shortName evidence="8">3-dehydroquinase</shortName>
        <ecNumber evidence="6 8">4.2.1.10</ecNumber>
    </recommendedName>
    <alternativeName>
        <fullName evidence="8">Type II DHQase</fullName>
    </alternativeName>
</protein>
<dbReference type="Proteomes" id="UP000559626">
    <property type="component" value="Unassembled WGS sequence"/>
</dbReference>
<dbReference type="NCBIfam" id="NF003807">
    <property type="entry name" value="PRK05395.1-4"/>
    <property type="match status" value="1"/>
</dbReference>
<feature type="binding site" evidence="8 10">
    <location>
        <position position="119"/>
    </location>
    <ligand>
        <name>substrate</name>
    </ligand>
</feature>
<proteinExistence type="inferred from homology"/>
<feature type="binding site" evidence="8 10">
    <location>
        <position position="92"/>
    </location>
    <ligand>
        <name>substrate</name>
    </ligand>
</feature>